<evidence type="ECO:0000256" key="2">
    <source>
        <dbReference type="ARBA" id="ARBA00023015"/>
    </source>
</evidence>
<dbReference type="Gene3D" id="1.10.260.40">
    <property type="entry name" value="lambda repressor-like DNA-binding domains"/>
    <property type="match status" value="1"/>
</dbReference>
<evidence type="ECO:0000259" key="6">
    <source>
        <dbReference type="Pfam" id="PF13693"/>
    </source>
</evidence>
<name>A0AAW5RRB8_AERME</name>
<evidence type="ECO:0000313" key="8">
    <source>
        <dbReference type="Proteomes" id="UP001208651"/>
    </source>
</evidence>
<accession>A0AAW5RRB8</accession>
<organism evidence="7 8">
    <name type="scientific">Aeromonas media</name>
    <dbReference type="NCBI Taxonomy" id="651"/>
    <lineage>
        <taxon>Bacteria</taxon>
        <taxon>Pseudomonadati</taxon>
        <taxon>Pseudomonadota</taxon>
        <taxon>Gammaproteobacteria</taxon>
        <taxon>Aeromonadales</taxon>
        <taxon>Aeromonadaceae</taxon>
        <taxon>Aeromonas</taxon>
    </lineage>
</organism>
<dbReference type="GO" id="GO:0003677">
    <property type="term" value="F:DNA binding"/>
    <property type="evidence" value="ECO:0007669"/>
    <property type="project" value="UniProtKB-KW"/>
</dbReference>
<comment type="similarity">
    <text evidence="1">Belongs to the ner transcriptional regulatory family.</text>
</comment>
<dbReference type="EMBL" id="JAJVCY010000030">
    <property type="protein sequence ID" value="MCV3289618.1"/>
    <property type="molecule type" value="Genomic_DNA"/>
</dbReference>
<comment type="caution">
    <text evidence="7">The sequence shown here is derived from an EMBL/GenBank/DDBJ whole genome shotgun (WGS) entry which is preliminary data.</text>
</comment>
<evidence type="ECO:0000256" key="1">
    <source>
        <dbReference type="ARBA" id="ARBA00006157"/>
    </source>
</evidence>
<evidence type="ECO:0000256" key="5">
    <source>
        <dbReference type="SAM" id="MobiDB-lite"/>
    </source>
</evidence>
<dbReference type="Proteomes" id="UP001208651">
    <property type="component" value="Unassembled WGS sequence"/>
</dbReference>
<dbReference type="InterPro" id="IPR038722">
    <property type="entry name" value="Ner_HTH_dom"/>
</dbReference>
<sequence length="91" mass="9836">MSYQVSEIVSQKKTPEGSGNVDWHRADVVAALKKRGITISALSRANGLAGSTLANAFRSPWPKGEKIISGALGLEPQDIWPSRYQNLQQAS</sequence>
<keyword evidence="3" id="KW-0238">DNA-binding</keyword>
<dbReference type="SUPFAM" id="SSF47413">
    <property type="entry name" value="lambda repressor-like DNA-binding domains"/>
    <property type="match status" value="1"/>
</dbReference>
<keyword evidence="4" id="KW-0804">Transcription</keyword>
<evidence type="ECO:0000256" key="3">
    <source>
        <dbReference type="ARBA" id="ARBA00023125"/>
    </source>
</evidence>
<feature type="domain" description="Ner winged helix-turn-helix DNA-binding" evidence="6">
    <location>
        <begin position="22"/>
        <end position="87"/>
    </location>
</feature>
<reference evidence="7" key="1">
    <citation type="submission" date="2022-01" db="EMBL/GenBank/DDBJ databases">
        <title>Comparison of Fish pathogen Aeromonas spp.</title>
        <authorList>
            <person name="Dubey S."/>
            <person name="Sorum H."/>
            <person name="Munangandu H.M."/>
        </authorList>
    </citation>
    <scope>NUCLEOTIDE SEQUENCE</scope>
    <source>
        <strain evidence="7">SD/21-15</strain>
    </source>
</reference>
<keyword evidence="2" id="KW-0805">Transcription regulation</keyword>
<evidence type="ECO:0000256" key="4">
    <source>
        <dbReference type="ARBA" id="ARBA00023163"/>
    </source>
</evidence>
<feature type="compositionally biased region" description="Polar residues" evidence="5">
    <location>
        <begin position="1"/>
        <end position="12"/>
    </location>
</feature>
<gene>
    <name evidence="7" type="ORF">LZT28_15395</name>
</gene>
<dbReference type="RefSeq" id="WP_236267801.1">
    <property type="nucleotide sequence ID" value="NZ_JAJVCY010000030.1"/>
</dbReference>
<protein>
    <submittedName>
        <fullName evidence="7">Helix-turn-helix domain-containing protein</fullName>
    </submittedName>
</protein>
<dbReference type="Pfam" id="PF13693">
    <property type="entry name" value="HTH_35"/>
    <property type="match status" value="1"/>
</dbReference>
<feature type="region of interest" description="Disordered" evidence="5">
    <location>
        <begin position="1"/>
        <end position="20"/>
    </location>
</feature>
<evidence type="ECO:0000313" key="7">
    <source>
        <dbReference type="EMBL" id="MCV3289618.1"/>
    </source>
</evidence>
<dbReference type="InterPro" id="IPR010982">
    <property type="entry name" value="Lambda_DNA-bd_dom_sf"/>
</dbReference>
<proteinExistence type="inferred from homology"/>
<dbReference type="AlphaFoldDB" id="A0AAW5RRB8"/>